<reference evidence="2 3" key="1">
    <citation type="submission" date="2019-09" db="EMBL/GenBank/DDBJ databases">
        <authorList>
            <person name="Ou C."/>
        </authorList>
    </citation>
    <scope>NUCLEOTIDE SEQUENCE [LARGE SCALE GENOMIC DNA]</scope>
    <source>
        <strain evidence="2">S2</strain>
        <tissue evidence="2">Leaf</tissue>
    </source>
</reference>
<accession>A0A5N5F6A1</accession>
<dbReference type="EMBL" id="SMOL01000768">
    <property type="protein sequence ID" value="KAB2597611.1"/>
    <property type="molecule type" value="Genomic_DNA"/>
</dbReference>
<dbReference type="InterPro" id="IPR036397">
    <property type="entry name" value="RNaseH_sf"/>
</dbReference>
<proteinExistence type="predicted"/>
<dbReference type="InterPro" id="IPR053151">
    <property type="entry name" value="RNase_H-like"/>
</dbReference>
<sequence>MNVDGSWNREKKLARFGIILKGDARIFVAARCGSFEDISFPLQVEAMAVREGLVWVVNRGFQNTNVRAICFKLWMCQEITIDIKALLSTITEVTITHTLRQANGVAHRLARLGLSLSQVCDWYDSPPNLVVDLLVEEILLP</sequence>
<name>A0A5N5F6A1_9ROSA</name>
<comment type="caution">
    <text evidence="2">The sequence shown here is derived from an EMBL/GenBank/DDBJ whole genome shotgun (WGS) entry which is preliminary data.</text>
</comment>
<dbReference type="InterPro" id="IPR044730">
    <property type="entry name" value="RNase_H-like_dom_plant"/>
</dbReference>
<protein>
    <recommendedName>
        <fullName evidence="1">RNase H type-1 domain-containing protein</fullName>
    </recommendedName>
</protein>
<dbReference type="PANTHER" id="PTHR47723:SF19">
    <property type="entry name" value="POLYNUCLEOTIDYL TRANSFERASE, RIBONUCLEASE H-LIKE SUPERFAMILY PROTEIN"/>
    <property type="match status" value="1"/>
</dbReference>
<feature type="domain" description="RNase H type-1" evidence="1">
    <location>
        <begin position="2"/>
        <end position="111"/>
    </location>
</feature>
<gene>
    <name evidence="2" type="ORF">D8674_000531</name>
</gene>
<dbReference type="Pfam" id="PF13456">
    <property type="entry name" value="RVT_3"/>
    <property type="match status" value="1"/>
</dbReference>
<evidence type="ECO:0000313" key="3">
    <source>
        <dbReference type="Proteomes" id="UP000327157"/>
    </source>
</evidence>
<dbReference type="Gene3D" id="3.30.420.10">
    <property type="entry name" value="Ribonuclease H-like superfamily/Ribonuclease H"/>
    <property type="match status" value="1"/>
</dbReference>
<dbReference type="CDD" id="cd06222">
    <property type="entry name" value="RNase_H_like"/>
    <property type="match status" value="1"/>
</dbReference>
<dbReference type="OrthoDB" id="1166005at2759"/>
<dbReference type="InterPro" id="IPR012337">
    <property type="entry name" value="RNaseH-like_sf"/>
</dbReference>
<dbReference type="AlphaFoldDB" id="A0A5N5F6A1"/>
<keyword evidence="3" id="KW-1185">Reference proteome</keyword>
<dbReference type="PANTHER" id="PTHR47723">
    <property type="entry name" value="OS05G0353850 PROTEIN"/>
    <property type="match status" value="1"/>
</dbReference>
<evidence type="ECO:0000259" key="1">
    <source>
        <dbReference type="Pfam" id="PF13456"/>
    </source>
</evidence>
<reference evidence="3" key="2">
    <citation type="submission" date="2019-10" db="EMBL/GenBank/DDBJ databases">
        <title>A de novo genome assembly of a pear dwarfing rootstock.</title>
        <authorList>
            <person name="Wang F."/>
            <person name="Wang J."/>
            <person name="Li S."/>
            <person name="Zhang Y."/>
            <person name="Fang M."/>
            <person name="Ma L."/>
            <person name="Zhao Y."/>
            <person name="Jiang S."/>
        </authorList>
    </citation>
    <scope>NUCLEOTIDE SEQUENCE [LARGE SCALE GENOMIC DNA]</scope>
</reference>
<dbReference type="GO" id="GO:0004523">
    <property type="term" value="F:RNA-DNA hybrid ribonuclease activity"/>
    <property type="evidence" value="ECO:0007669"/>
    <property type="project" value="InterPro"/>
</dbReference>
<dbReference type="SUPFAM" id="SSF53098">
    <property type="entry name" value="Ribonuclease H-like"/>
    <property type="match status" value="1"/>
</dbReference>
<reference evidence="2 3" key="3">
    <citation type="submission" date="2019-11" db="EMBL/GenBank/DDBJ databases">
        <title>A de novo genome assembly of a pear dwarfing rootstock.</title>
        <authorList>
            <person name="Wang F."/>
            <person name="Wang J."/>
            <person name="Li S."/>
            <person name="Zhang Y."/>
            <person name="Fang M."/>
            <person name="Ma L."/>
            <person name="Zhao Y."/>
            <person name="Jiang S."/>
        </authorList>
    </citation>
    <scope>NUCLEOTIDE SEQUENCE [LARGE SCALE GENOMIC DNA]</scope>
    <source>
        <strain evidence="2">S2</strain>
        <tissue evidence="2">Leaf</tissue>
    </source>
</reference>
<evidence type="ECO:0000313" key="2">
    <source>
        <dbReference type="EMBL" id="KAB2597611.1"/>
    </source>
</evidence>
<dbReference type="Proteomes" id="UP000327157">
    <property type="component" value="Chromosome 1"/>
</dbReference>
<dbReference type="InterPro" id="IPR002156">
    <property type="entry name" value="RNaseH_domain"/>
</dbReference>
<dbReference type="GO" id="GO:0003676">
    <property type="term" value="F:nucleic acid binding"/>
    <property type="evidence" value="ECO:0007669"/>
    <property type="project" value="InterPro"/>
</dbReference>
<organism evidence="2 3">
    <name type="scientific">Pyrus ussuriensis x Pyrus communis</name>
    <dbReference type="NCBI Taxonomy" id="2448454"/>
    <lineage>
        <taxon>Eukaryota</taxon>
        <taxon>Viridiplantae</taxon>
        <taxon>Streptophyta</taxon>
        <taxon>Embryophyta</taxon>
        <taxon>Tracheophyta</taxon>
        <taxon>Spermatophyta</taxon>
        <taxon>Magnoliopsida</taxon>
        <taxon>eudicotyledons</taxon>
        <taxon>Gunneridae</taxon>
        <taxon>Pentapetalae</taxon>
        <taxon>rosids</taxon>
        <taxon>fabids</taxon>
        <taxon>Rosales</taxon>
        <taxon>Rosaceae</taxon>
        <taxon>Amygdaloideae</taxon>
        <taxon>Maleae</taxon>
        <taxon>Pyrus</taxon>
    </lineage>
</organism>